<reference evidence="6 7" key="1">
    <citation type="journal article" date="2016" name="Nat. Commun.">
        <title>Thousands of microbial genomes shed light on interconnected biogeochemical processes in an aquifer system.</title>
        <authorList>
            <person name="Anantharaman K."/>
            <person name="Brown C.T."/>
            <person name="Hug L.A."/>
            <person name="Sharon I."/>
            <person name="Castelle C.J."/>
            <person name="Probst A.J."/>
            <person name="Thomas B.C."/>
            <person name="Singh A."/>
            <person name="Wilkins M.J."/>
            <person name="Karaoz U."/>
            <person name="Brodie E.L."/>
            <person name="Williams K.H."/>
            <person name="Hubbard S.S."/>
            <person name="Banfield J.F."/>
        </authorList>
    </citation>
    <scope>NUCLEOTIDE SEQUENCE [LARGE SCALE GENOMIC DNA]</scope>
</reference>
<dbReference type="SUPFAM" id="SSF140931">
    <property type="entry name" value="Fic-like"/>
    <property type="match status" value="1"/>
</dbReference>
<evidence type="ECO:0000313" key="7">
    <source>
        <dbReference type="Proteomes" id="UP000182253"/>
    </source>
</evidence>
<dbReference type="STRING" id="1801735.A2645_02135"/>
<feature type="binding site" evidence="2">
    <location>
        <position position="239"/>
    </location>
    <ligand>
        <name>ATP</name>
        <dbReference type="ChEBI" id="CHEBI:30616"/>
    </ligand>
</feature>
<name>A0A1F6UW34_9BACT</name>
<dbReference type="EMBL" id="MFTL01000015">
    <property type="protein sequence ID" value="OGI61528.1"/>
    <property type="molecule type" value="Genomic_DNA"/>
</dbReference>
<dbReference type="AlphaFoldDB" id="A0A1F6UW34"/>
<feature type="binding site" evidence="2">
    <location>
        <begin position="192"/>
        <end position="199"/>
    </location>
    <ligand>
        <name>ATP</name>
        <dbReference type="ChEBI" id="CHEBI:30616"/>
    </ligand>
</feature>
<sequence length="343" mass="40301">MFEPKYTISDRLLHNIKKITEIVSDLNNRRFSEVVLVEFAKKARGVSAFASTSIEGNPLPLTEVKKILKNKPENVRDSEQEVLNYNRALIELDNLIKSKKIELNLSLILKIQQIVINDLIEKHRQGRIREESVFVNDPKKNKAIYWPPDHKDVALLLRELIEYIDHNRHKIDPLILAGIFHKQFVIIHPFIDGNGRTTRLLTKILLADLGLNTFNLFSFENYYNKNVTKYFQEVGVLGNYYDIKDNIDFTTWLEYFTEGIIDELFRVKKELDKEIISPKTELKDYHKQIIDFITKHGFITDKEYAKLTKRAKPTRNLDFRKLIDLDQIEKLGKGKATYYKFKS</sequence>
<accession>A0A1F6UW34</accession>
<dbReference type="Gene3D" id="1.10.10.10">
    <property type="entry name" value="Winged helix-like DNA-binding domain superfamily/Winged helix DNA-binding domain"/>
    <property type="match status" value="1"/>
</dbReference>
<dbReference type="PANTHER" id="PTHR13504:SF38">
    <property type="entry name" value="FIDO DOMAIN-CONTAINING PROTEIN"/>
    <property type="match status" value="1"/>
</dbReference>
<dbReference type="PANTHER" id="PTHR13504">
    <property type="entry name" value="FIDO DOMAIN-CONTAINING PROTEIN DDB_G0283145"/>
    <property type="match status" value="1"/>
</dbReference>
<dbReference type="Pfam" id="PF02661">
    <property type="entry name" value="Fic"/>
    <property type="match status" value="1"/>
</dbReference>
<dbReference type="GO" id="GO:0005524">
    <property type="term" value="F:ATP binding"/>
    <property type="evidence" value="ECO:0007669"/>
    <property type="project" value="UniProtKB-KW"/>
</dbReference>
<dbReference type="Proteomes" id="UP000182253">
    <property type="component" value="Unassembled WGS sequence"/>
</dbReference>
<keyword evidence="2" id="KW-0547">Nucleotide-binding</keyword>
<comment type="caution">
    <text evidence="6">The sequence shown here is derived from an EMBL/GenBank/DDBJ whole genome shotgun (WGS) entry which is preliminary data.</text>
</comment>
<keyword evidence="2" id="KW-0067">ATP-binding</keyword>
<evidence type="ECO:0000313" key="6">
    <source>
        <dbReference type="EMBL" id="OGI61528.1"/>
    </source>
</evidence>
<evidence type="ECO:0000256" key="3">
    <source>
        <dbReference type="PIRSR" id="PIRSR640198-3"/>
    </source>
</evidence>
<feature type="site" description="Important for autoinhibition of adenylyltransferase activity" evidence="3">
    <location>
        <position position="55"/>
    </location>
</feature>
<dbReference type="PROSITE" id="PS51459">
    <property type="entry name" value="FIDO"/>
    <property type="match status" value="1"/>
</dbReference>
<gene>
    <name evidence="6" type="ORF">A2645_02135</name>
</gene>
<protein>
    <recommendedName>
        <fullName evidence="5">Fido domain-containing protein</fullName>
    </recommendedName>
</protein>
<feature type="domain" description="Fido" evidence="5">
    <location>
        <begin position="103"/>
        <end position="258"/>
    </location>
</feature>
<feature type="glycosylation site" description="N-linked (GlcNAc...) asparagine" evidence="4">
    <location>
        <position position="104"/>
    </location>
</feature>
<proteinExistence type="predicted"/>
<dbReference type="Gene3D" id="1.10.3290.10">
    <property type="entry name" value="Fido-like domain"/>
    <property type="match status" value="1"/>
</dbReference>
<evidence type="ECO:0000256" key="2">
    <source>
        <dbReference type="PIRSR" id="PIRSR640198-2"/>
    </source>
</evidence>
<evidence type="ECO:0000256" key="1">
    <source>
        <dbReference type="PIRSR" id="PIRSR640198-1"/>
    </source>
</evidence>
<feature type="active site" evidence="1">
    <location>
        <position position="188"/>
    </location>
</feature>
<evidence type="ECO:0000256" key="4">
    <source>
        <dbReference type="PIRSR" id="PIRSR640198-4"/>
    </source>
</evidence>
<organism evidence="6 7">
    <name type="scientific">Candidatus Nomurabacteria bacterium RIFCSPHIGHO2_01_FULL_39_9</name>
    <dbReference type="NCBI Taxonomy" id="1801735"/>
    <lineage>
        <taxon>Bacteria</taxon>
        <taxon>Candidatus Nomuraibacteriota</taxon>
    </lineage>
</organism>
<evidence type="ECO:0000259" key="5">
    <source>
        <dbReference type="PROSITE" id="PS51459"/>
    </source>
</evidence>
<dbReference type="InterPro" id="IPR036388">
    <property type="entry name" value="WH-like_DNA-bd_sf"/>
</dbReference>
<dbReference type="InterPro" id="IPR003812">
    <property type="entry name" value="Fido"/>
</dbReference>
<dbReference type="InterPro" id="IPR040198">
    <property type="entry name" value="Fido_containing"/>
</dbReference>
<dbReference type="InterPro" id="IPR036597">
    <property type="entry name" value="Fido-like_dom_sf"/>
</dbReference>